<gene>
    <name evidence="2" type="ORF">QBC35DRAFT_467984</name>
</gene>
<organism evidence="2 3">
    <name type="scientific">Podospora australis</name>
    <dbReference type="NCBI Taxonomy" id="1536484"/>
    <lineage>
        <taxon>Eukaryota</taxon>
        <taxon>Fungi</taxon>
        <taxon>Dikarya</taxon>
        <taxon>Ascomycota</taxon>
        <taxon>Pezizomycotina</taxon>
        <taxon>Sordariomycetes</taxon>
        <taxon>Sordariomycetidae</taxon>
        <taxon>Sordariales</taxon>
        <taxon>Podosporaceae</taxon>
        <taxon>Podospora</taxon>
    </lineage>
</organism>
<sequence length="93" mass="9691">MAKFTTLLLSITALLASTAMAQRCPPNARLCGEEIANVYRCETLDRLIFITPAGNEPKNCHYRTDASGTPQGAGASCCADGQCMANGGSAFCG</sequence>
<accession>A0AAN6WI81</accession>
<reference evidence="2" key="2">
    <citation type="submission" date="2023-05" db="EMBL/GenBank/DDBJ databases">
        <authorList>
            <consortium name="Lawrence Berkeley National Laboratory"/>
            <person name="Steindorff A."/>
            <person name="Hensen N."/>
            <person name="Bonometti L."/>
            <person name="Westerberg I."/>
            <person name="Brannstrom I.O."/>
            <person name="Guillou S."/>
            <person name="Cros-Aarteil S."/>
            <person name="Calhoun S."/>
            <person name="Haridas S."/>
            <person name="Kuo A."/>
            <person name="Mondo S."/>
            <person name="Pangilinan J."/>
            <person name="Riley R."/>
            <person name="Labutti K."/>
            <person name="Andreopoulos B."/>
            <person name="Lipzen A."/>
            <person name="Chen C."/>
            <person name="Yanf M."/>
            <person name="Daum C."/>
            <person name="Ng V."/>
            <person name="Clum A."/>
            <person name="Ohm R."/>
            <person name="Martin F."/>
            <person name="Silar P."/>
            <person name="Natvig D."/>
            <person name="Lalanne C."/>
            <person name="Gautier V."/>
            <person name="Ament-Velasquez S.L."/>
            <person name="Kruys A."/>
            <person name="Hutchinson M.I."/>
            <person name="Powell A.J."/>
            <person name="Barry K."/>
            <person name="Miller A.N."/>
            <person name="Grigoriev I.V."/>
            <person name="Debuchy R."/>
            <person name="Gladieux P."/>
            <person name="Thoren M.H."/>
            <person name="Johannesson H."/>
        </authorList>
    </citation>
    <scope>NUCLEOTIDE SEQUENCE</scope>
    <source>
        <strain evidence="2">PSN309</strain>
    </source>
</reference>
<dbReference type="AlphaFoldDB" id="A0AAN6WI81"/>
<evidence type="ECO:0000313" key="3">
    <source>
        <dbReference type="Proteomes" id="UP001302126"/>
    </source>
</evidence>
<feature type="signal peptide" evidence="1">
    <location>
        <begin position="1"/>
        <end position="21"/>
    </location>
</feature>
<dbReference type="Proteomes" id="UP001302126">
    <property type="component" value="Unassembled WGS sequence"/>
</dbReference>
<keyword evidence="1" id="KW-0732">Signal</keyword>
<proteinExistence type="predicted"/>
<protein>
    <submittedName>
        <fullName evidence="2">Uncharacterized protein</fullName>
    </submittedName>
</protein>
<evidence type="ECO:0000313" key="2">
    <source>
        <dbReference type="EMBL" id="KAK4182584.1"/>
    </source>
</evidence>
<feature type="chain" id="PRO_5042906966" evidence="1">
    <location>
        <begin position="22"/>
        <end position="93"/>
    </location>
</feature>
<reference evidence="2" key="1">
    <citation type="journal article" date="2023" name="Mol. Phylogenet. Evol.">
        <title>Genome-scale phylogeny and comparative genomics of the fungal order Sordariales.</title>
        <authorList>
            <person name="Hensen N."/>
            <person name="Bonometti L."/>
            <person name="Westerberg I."/>
            <person name="Brannstrom I.O."/>
            <person name="Guillou S."/>
            <person name="Cros-Aarteil S."/>
            <person name="Calhoun S."/>
            <person name="Haridas S."/>
            <person name="Kuo A."/>
            <person name="Mondo S."/>
            <person name="Pangilinan J."/>
            <person name="Riley R."/>
            <person name="LaButti K."/>
            <person name="Andreopoulos B."/>
            <person name="Lipzen A."/>
            <person name="Chen C."/>
            <person name="Yan M."/>
            <person name="Daum C."/>
            <person name="Ng V."/>
            <person name="Clum A."/>
            <person name="Steindorff A."/>
            <person name="Ohm R.A."/>
            <person name="Martin F."/>
            <person name="Silar P."/>
            <person name="Natvig D.O."/>
            <person name="Lalanne C."/>
            <person name="Gautier V."/>
            <person name="Ament-Velasquez S.L."/>
            <person name="Kruys A."/>
            <person name="Hutchinson M.I."/>
            <person name="Powell A.J."/>
            <person name="Barry K."/>
            <person name="Miller A.N."/>
            <person name="Grigoriev I.V."/>
            <person name="Debuchy R."/>
            <person name="Gladieux P."/>
            <person name="Hiltunen Thoren M."/>
            <person name="Johannesson H."/>
        </authorList>
    </citation>
    <scope>NUCLEOTIDE SEQUENCE</scope>
    <source>
        <strain evidence="2">PSN309</strain>
    </source>
</reference>
<comment type="caution">
    <text evidence="2">The sequence shown here is derived from an EMBL/GenBank/DDBJ whole genome shotgun (WGS) entry which is preliminary data.</text>
</comment>
<name>A0AAN6WI81_9PEZI</name>
<dbReference type="EMBL" id="MU864637">
    <property type="protein sequence ID" value="KAK4182584.1"/>
    <property type="molecule type" value="Genomic_DNA"/>
</dbReference>
<evidence type="ECO:0000256" key="1">
    <source>
        <dbReference type="SAM" id="SignalP"/>
    </source>
</evidence>
<keyword evidence="3" id="KW-1185">Reference proteome</keyword>